<dbReference type="Pfam" id="PF13548">
    <property type="entry name" value="DUF4126"/>
    <property type="match status" value="1"/>
</dbReference>
<dbReference type="AlphaFoldDB" id="L8K290"/>
<name>L8K290_9BACT</name>
<organism evidence="3 4">
    <name type="scientific">Fulvivirga imtechensis AK7</name>
    <dbReference type="NCBI Taxonomy" id="1237149"/>
    <lineage>
        <taxon>Bacteria</taxon>
        <taxon>Pseudomonadati</taxon>
        <taxon>Bacteroidota</taxon>
        <taxon>Cytophagia</taxon>
        <taxon>Cytophagales</taxon>
        <taxon>Fulvivirgaceae</taxon>
        <taxon>Fulvivirga</taxon>
    </lineage>
</organism>
<gene>
    <name evidence="3" type="ORF">C900_02652</name>
</gene>
<dbReference type="Proteomes" id="UP000011135">
    <property type="component" value="Unassembled WGS sequence"/>
</dbReference>
<sequence>MNISRKQAMKVAVGMGAIAGMRSMVAPAILSHYLAGRPENGLLHSKLSFLRSTIFSRGVKLLAAGEVVGDKTPQAPNRIHPVSLLGRAASGGLIGAAAFVYNKEKAWHGVVAGAAAAIASAFLSFYLRKQIGKDLNLNDKIVGAVEDIAVITGGKAIMSNGRL</sequence>
<protein>
    <recommendedName>
        <fullName evidence="2">DUF4126 domain-containing protein</fullName>
    </recommendedName>
</protein>
<dbReference type="OrthoDB" id="9812409at2"/>
<dbReference type="InterPro" id="IPR025196">
    <property type="entry name" value="DUF4126"/>
</dbReference>
<comment type="caution">
    <text evidence="3">The sequence shown here is derived from an EMBL/GenBank/DDBJ whole genome shotgun (WGS) entry which is preliminary data.</text>
</comment>
<evidence type="ECO:0000256" key="1">
    <source>
        <dbReference type="SAM" id="Phobius"/>
    </source>
</evidence>
<dbReference type="EMBL" id="AMZN01000004">
    <property type="protein sequence ID" value="ELR73567.1"/>
    <property type="molecule type" value="Genomic_DNA"/>
</dbReference>
<reference evidence="3 4" key="1">
    <citation type="submission" date="2012-12" db="EMBL/GenBank/DDBJ databases">
        <title>Genome assembly of Fulvivirga imtechensis AK7.</title>
        <authorList>
            <person name="Nupur N."/>
            <person name="Khatri I."/>
            <person name="Kumar R."/>
            <person name="Subramanian S."/>
            <person name="Pinnaka A."/>
        </authorList>
    </citation>
    <scope>NUCLEOTIDE SEQUENCE [LARGE SCALE GENOMIC DNA]</scope>
    <source>
        <strain evidence="3 4">AK7</strain>
    </source>
</reference>
<keyword evidence="1" id="KW-0472">Membrane</keyword>
<accession>L8K290</accession>
<evidence type="ECO:0000259" key="2">
    <source>
        <dbReference type="Pfam" id="PF13548"/>
    </source>
</evidence>
<keyword evidence="1" id="KW-0812">Transmembrane</keyword>
<dbReference type="eggNOG" id="COG3918">
    <property type="taxonomic scope" value="Bacteria"/>
</dbReference>
<proteinExistence type="predicted"/>
<feature type="transmembrane region" description="Helical" evidence="1">
    <location>
        <begin position="107"/>
        <end position="127"/>
    </location>
</feature>
<evidence type="ECO:0000313" key="3">
    <source>
        <dbReference type="EMBL" id="ELR73567.1"/>
    </source>
</evidence>
<dbReference type="RefSeq" id="WP_009577787.1">
    <property type="nucleotide sequence ID" value="NZ_AMZN01000004.1"/>
</dbReference>
<keyword evidence="1" id="KW-1133">Transmembrane helix</keyword>
<evidence type="ECO:0000313" key="4">
    <source>
        <dbReference type="Proteomes" id="UP000011135"/>
    </source>
</evidence>
<feature type="domain" description="DUF4126" evidence="2">
    <location>
        <begin position="11"/>
        <end position="152"/>
    </location>
</feature>
<keyword evidence="4" id="KW-1185">Reference proteome</keyword>
<dbReference type="STRING" id="1237149.C900_02652"/>